<dbReference type="EMBL" id="VSSQ01098231">
    <property type="protein sequence ID" value="MPN41285.1"/>
    <property type="molecule type" value="Genomic_DNA"/>
</dbReference>
<gene>
    <name evidence="2" type="ORF">SDC9_188828</name>
</gene>
<comment type="caution">
    <text evidence="2">The sequence shown here is derived from an EMBL/GenBank/DDBJ whole genome shotgun (WGS) entry which is preliminary data.</text>
</comment>
<accession>A0A645HQE8</accession>
<evidence type="ECO:0000256" key="1">
    <source>
        <dbReference type="SAM" id="MobiDB-lite"/>
    </source>
</evidence>
<sequence>MIPAQILQAQPGKFRCAVGGIRRTADAAAAHGRQIVDIADFLPGTGKGRRMDGMSMDHGADIGPGPINGQMKLPLAGWLPPRCTLNDPSVRIQQQDILRPGFRVGQTGRRHGNEPRGPVKNAQITPGAGGQTTFRSCLP</sequence>
<organism evidence="2">
    <name type="scientific">bioreactor metagenome</name>
    <dbReference type="NCBI Taxonomy" id="1076179"/>
    <lineage>
        <taxon>unclassified sequences</taxon>
        <taxon>metagenomes</taxon>
        <taxon>ecological metagenomes</taxon>
    </lineage>
</organism>
<proteinExistence type="predicted"/>
<evidence type="ECO:0000313" key="2">
    <source>
        <dbReference type="EMBL" id="MPN41285.1"/>
    </source>
</evidence>
<reference evidence="2" key="1">
    <citation type="submission" date="2019-08" db="EMBL/GenBank/DDBJ databases">
        <authorList>
            <person name="Kucharzyk K."/>
            <person name="Murdoch R.W."/>
            <person name="Higgins S."/>
            <person name="Loffler F."/>
        </authorList>
    </citation>
    <scope>NUCLEOTIDE SEQUENCE</scope>
</reference>
<name>A0A645HQE8_9ZZZZ</name>
<dbReference type="AlphaFoldDB" id="A0A645HQE8"/>
<feature type="region of interest" description="Disordered" evidence="1">
    <location>
        <begin position="103"/>
        <end position="139"/>
    </location>
</feature>
<protein>
    <submittedName>
        <fullName evidence="2">Uncharacterized protein</fullName>
    </submittedName>
</protein>